<dbReference type="InterPro" id="IPR036291">
    <property type="entry name" value="NAD(P)-bd_dom_sf"/>
</dbReference>
<dbReference type="EMBL" id="JAAABJ010000642">
    <property type="protein sequence ID" value="NAW52114.1"/>
    <property type="molecule type" value="Genomic_DNA"/>
</dbReference>
<dbReference type="InterPro" id="IPR051450">
    <property type="entry name" value="Gfo/Idh/MocA_Oxidoreductases"/>
</dbReference>
<dbReference type="Gene3D" id="3.40.50.720">
    <property type="entry name" value="NAD(P)-binding Rossmann-like Domain"/>
    <property type="match status" value="1"/>
</dbReference>
<dbReference type="AlphaFoldDB" id="A0A845PW95"/>
<protein>
    <submittedName>
        <fullName evidence="3">Gfo/Idh/MocA family oxidoreductase</fullName>
    </submittedName>
</protein>
<comment type="caution">
    <text evidence="3">The sequence shown here is derived from an EMBL/GenBank/DDBJ whole genome shotgun (WGS) entry which is preliminary data.</text>
</comment>
<gene>
    <name evidence="3" type="ORF">GNY06_12275</name>
</gene>
<dbReference type="Proteomes" id="UP000553459">
    <property type="component" value="Unassembled WGS sequence"/>
</dbReference>
<reference evidence="3 4" key="1">
    <citation type="submission" date="2019-11" db="EMBL/GenBank/DDBJ databases">
        <title>Characterization of Elizabethkingia argenteiflava sp. nov., isolated from inner surface of Soybean Pods.</title>
        <authorList>
            <person name="Mo S."/>
        </authorList>
    </citation>
    <scope>NUCLEOTIDE SEQUENCE [LARGE SCALE GENOMIC DNA]</scope>
    <source>
        <strain evidence="3 4">YB22</strain>
    </source>
</reference>
<dbReference type="InterPro" id="IPR055170">
    <property type="entry name" value="GFO_IDH_MocA-like_dom"/>
</dbReference>
<feature type="domain" description="GFO/IDH/MocA-like oxidoreductase" evidence="2">
    <location>
        <begin position="125"/>
        <end position="246"/>
    </location>
</feature>
<sequence length="340" mass="38369">MKVGIIGCGNIAKAHIAALTHIDEVSSFVLYDLDEEKMNSIASVCTLPVAKVNSLAQLAQLADCFVVCTPNSTHKNVILEVLRVRKIPFVCEKPLSSTLKDALLIAEQAPLGSMISFNYRYNYIFQNIKKYIREHQLGECLFFSAEFNKNSAIIREEFTWRDSGEEVSSSGALGDLSCHLLDMLCWIADDEFDINSIRTAKGTRVKEKKGHEVAVDDNGYILGTTHKGVLCKIKTSKSELDEESLGLYLHLICENAEIMYSTKNSRRIFVKYFNSFENELLEINQGSCLSDPQREIPFWSDSFLHMHSKWIRGIVESQYDALPNMQNALHIQEVLSLIAD</sequence>
<evidence type="ECO:0000259" key="1">
    <source>
        <dbReference type="Pfam" id="PF01408"/>
    </source>
</evidence>
<dbReference type="Pfam" id="PF01408">
    <property type="entry name" value="GFO_IDH_MocA"/>
    <property type="match status" value="1"/>
</dbReference>
<dbReference type="RefSeq" id="WP_166520366.1">
    <property type="nucleotide sequence ID" value="NZ_JAAABJ010000642.1"/>
</dbReference>
<evidence type="ECO:0000313" key="4">
    <source>
        <dbReference type="Proteomes" id="UP000553459"/>
    </source>
</evidence>
<dbReference type="GO" id="GO:0000166">
    <property type="term" value="F:nucleotide binding"/>
    <property type="evidence" value="ECO:0007669"/>
    <property type="project" value="InterPro"/>
</dbReference>
<dbReference type="SUPFAM" id="SSF55347">
    <property type="entry name" value="Glyceraldehyde-3-phosphate dehydrogenase-like, C-terminal domain"/>
    <property type="match status" value="1"/>
</dbReference>
<accession>A0A845PW95</accession>
<dbReference type="Pfam" id="PF22725">
    <property type="entry name" value="GFO_IDH_MocA_C3"/>
    <property type="match status" value="1"/>
</dbReference>
<dbReference type="PANTHER" id="PTHR43377:SF1">
    <property type="entry name" value="BILIVERDIN REDUCTASE A"/>
    <property type="match status" value="1"/>
</dbReference>
<dbReference type="SUPFAM" id="SSF51735">
    <property type="entry name" value="NAD(P)-binding Rossmann-fold domains"/>
    <property type="match status" value="1"/>
</dbReference>
<proteinExistence type="predicted"/>
<evidence type="ECO:0000313" key="3">
    <source>
        <dbReference type="EMBL" id="NAW52114.1"/>
    </source>
</evidence>
<dbReference type="Gene3D" id="3.30.360.10">
    <property type="entry name" value="Dihydrodipicolinate Reductase, domain 2"/>
    <property type="match status" value="1"/>
</dbReference>
<feature type="domain" description="Gfo/Idh/MocA-like oxidoreductase N-terminal" evidence="1">
    <location>
        <begin position="1"/>
        <end position="106"/>
    </location>
</feature>
<dbReference type="PANTHER" id="PTHR43377">
    <property type="entry name" value="BILIVERDIN REDUCTASE A"/>
    <property type="match status" value="1"/>
</dbReference>
<evidence type="ECO:0000259" key="2">
    <source>
        <dbReference type="Pfam" id="PF22725"/>
    </source>
</evidence>
<name>A0A845PW95_9FLAO</name>
<keyword evidence="4" id="KW-1185">Reference proteome</keyword>
<organism evidence="3 4">
    <name type="scientific">Elizabethkingia argenteiflava</name>
    <dbReference type="NCBI Taxonomy" id="2681556"/>
    <lineage>
        <taxon>Bacteria</taxon>
        <taxon>Pseudomonadati</taxon>
        <taxon>Bacteroidota</taxon>
        <taxon>Flavobacteriia</taxon>
        <taxon>Flavobacteriales</taxon>
        <taxon>Weeksellaceae</taxon>
        <taxon>Elizabethkingia</taxon>
    </lineage>
</organism>
<dbReference type="InterPro" id="IPR000683">
    <property type="entry name" value="Gfo/Idh/MocA-like_OxRdtase_N"/>
</dbReference>